<feature type="region of interest" description="Disordered" evidence="1">
    <location>
        <begin position="61"/>
        <end position="81"/>
    </location>
</feature>
<organism>
    <name type="scientific">Branchiostoma floridae</name>
    <name type="common">Florida lancelet</name>
    <name type="synonym">Amphioxus</name>
    <dbReference type="NCBI Taxonomy" id="7739"/>
    <lineage>
        <taxon>Eukaryota</taxon>
        <taxon>Metazoa</taxon>
        <taxon>Chordata</taxon>
        <taxon>Cephalochordata</taxon>
        <taxon>Leptocardii</taxon>
        <taxon>Amphioxiformes</taxon>
        <taxon>Branchiostomatidae</taxon>
        <taxon>Branchiostoma</taxon>
    </lineage>
</organism>
<dbReference type="EMBL" id="GG666612">
    <property type="protein sequence ID" value="EEN49472.1"/>
    <property type="molecule type" value="Genomic_DNA"/>
</dbReference>
<evidence type="ECO:0000256" key="1">
    <source>
        <dbReference type="SAM" id="MobiDB-lite"/>
    </source>
</evidence>
<sequence length="134" mass="16019">MEIVLTETEILEKALLYQAEHAVASEERRKKHKRADDAVKLLRKNITDSDTHHEELLQALERKEQEMRRKEEEMKMRQEEEMRRMQEYLEGMIRERDAALQNALDQRDAVNMMNESLMGHIDRTTSLLLRGKRT</sequence>
<accession>C3ZDB7</accession>
<dbReference type="AlphaFoldDB" id="C3ZDB7"/>
<evidence type="ECO:0000313" key="2">
    <source>
        <dbReference type="EMBL" id="EEN49472.1"/>
    </source>
</evidence>
<gene>
    <name evidence="2" type="ORF">BRAFLDRAFT_70759</name>
</gene>
<reference evidence="2" key="1">
    <citation type="journal article" date="2008" name="Nature">
        <title>The amphioxus genome and the evolution of the chordate karyotype.</title>
        <authorList>
            <consortium name="US DOE Joint Genome Institute (JGI-PGF)"/>
            <person name="Putnam N.H."/>
            <person name="Butts T."/>
            <person name="Ferrier D.E.K."/>
            <person name="Furlong R.F."/>
            <person name="Hellsten U."/>
            <person name="Kawashima T."/>
            <person name="Robinson-Rechavi M."/>
            <person name="Shoguchi E."/>
            <person name="Terry A."/>
            <person name="Yu J.-K."/>
            <person name="Benito-Gutierrez E.L."/>
            <person name="Dubchak I."/>
            <person name="Garcia-Fernandez J."/>
            <person name="Gibson-Brown J.J."/>
            <person name="Grigoriev I.V."/>
            <person name="Horton A.C."/>
            <person name="de Jong P.J."/>
            <person name="Jurka J."/>
            <person name="Kapitonov V.V."/>
            <person name="Kohara Y."/>
            <person name="Kuroki Y."/>
            <person name="Lindquist E."/>
            <person name="Lucas S."/>
            <person name="Osoegawa K."/>
            <person name="Pennacchio L.A."/>
            <person name="Salamov A.A."/>
            <person name="Satou Y."/>
            <person name="Sauka-Spengler T."/>
            <person name="Schmutz J."/>
            <person name="Shin-I T."/>
            <person name="Toyoda A."/>
            <person name="Bronner-Fraser M."/>
            <person name="Fujiyama A."/>
            <person name="Holland L.Z."/>
            <person name="Holland P.W.H."/>
            <person name="Satoh N."/>
            <person name="Rokhsar D.S."/>
        </authorList>
    </citation>
    <scope>NUCLEOTIDE SEQUENCE [LARGE SCALE GENOMIC DNA]</scope>
    <source>
        <strain evidence="2">S238N-H82</strain>
        <tissue evidence="2">Testes</tissue>
    </source>
</reference>
<name>C3ZDB7_BRAFL</name>
<protein>
    <submittedName>
        <fullName evidence="2">Uncharacterized protein</fullName>
    </submittedName>
</protein>
<proteinExistence type="predicted"/>
<dbReference type="InParanoid" id="C3ZDB7"/>